<dbReference type="OrthoDB" id="9907723at2"/>
<sequence length="67" mass="7688">MLSELNESKRFLIEKYGSFEKVKPGTYAIPFNTSKGPAFMKIVISTNMCMSNFGLYIDKELTKKWQG</sequence>
<organism evidence="1 2">
    <name type="scientific">Chryseobacterium indologenes</name>
    <name type="common">Flavobacterium indologenes</name>
    <dbReference type="NCBI Taxonomy" id="253"/>
    <lineage>
        <taxon>Bacteria</taxon>
        <taxon>Pseudomonadati</taxon>
        <taxon>Bacteroidota</taxon>
        <taxon>Flavobacteriia</taxon>
        <taxon>Flavobacteriales</taxon>
        <taxon>Weeksellaceae</taxon>
        <taxon>Chryseobacterium group</taxon>
        <taxon>Chryseobacterium</taxon>
    </lineage>
</organism>
<dbReference type="RefSeq" id="WP_062701534.1">
    <property type="nucleotide sequence ID" value="NZ_LJOD01000012.1"/>
</dbReference>
<protein>
    <submittedName>
        <fullName evidence="1">Uncharacterized protein</fullName>
    </submittedName>
</protein>
<dbReference type="Proteomes" id="UP000037953">
    <property type="component" value="Unassembled WGS sequence"/>
</dbReference>
<proteinExistence type="predicted"/>
<reference evidence="1 2" key="1">
    <citation type="journal article" date="2015" name="Genom Data">
        <title>Draft genome sequence of a multidrug-resistant Chryseobacterium indologenes isolate from Malaysia.</title>
        <authorList>
            <person name="Yu C.Y."/>
            <person name="Ang G.Y."/>
            <person name="Cheng H.J."/>
            <person name="Cheong Y.M."/>
            <person name="Yin W.F."/>
            <person name="Chan K.G."/>
        </authorList>
    </citation>
    <scope>NUCLEOTIDE SEQUENCE [LARGE SCALE GENOMIC DNA]</scope>
    <source>
        <strain evidence="1 2">CI_885</strain>
    </source>
</reference>
<reference evidence="2" key="2">
    <citation type="submission" date="2015-09" db="EMBL/GenBank/DDBJ databases">
        <title>Draft genome sequence of a multidrug-resistant Chryseobacterium indologenes isolate from Malaysia.</title>
        <authorList>
            <person name="Yu C.Y."/>
            <person name="Ang G.Y."/>
            <person name="Chan K.-G."/>
        </authorList>
    </citation>
    <scope>NUCLEOTIDE SEQUENCE [LARGE SCALE GENOMIC DNA]</scope>
    <source>
        <strain evidence="2">CI_885</strain>
    </source>
</reference>
<dbReference type="EMBL" id="LJOD01000012">
    <property type="protein sequence ID" value="KPE50131.1"/>
    <property type="molecule type" value="Genomic_DNA"/>
</dbReference>
<accession>A0A0N0IV16</accession>
<dbReference type="AlphaFoldDB" id="A0A0N0IV16"/>
<comment type="caution">
    <text evidence="1">The sequence shown here is derived from an EMBL/GenBank/DDBJ whole genome shotgun (WGS) entry which is preliminary data.</text>
</comment>
<evidence type="ECO:0000313" key="2">
    <source>
        <dbReference type="Proteomes" id="UP000037953"/>
    </source>
</evidence>
<dbReference type="PATRIC" id="fig|253.9.peg.1334"/>
<name>A0A0N0IV16_CHRID</name>
<evidence type="ECO:0000313" key="1">
    <source>
        <dbReference type="EMBL" id="KPE50131.1"/>
    </source>
</evidence>
<gene>
    <name evidence="1" type="ORF">AOB46_16975</name>
</gene>